<dbReference type="GO" id="GO:0008289">
    <property type="term" value="F:lipid binding"/>
    <property type="evidence" value="ECO:0007669"/>
    <property type="project" value="UniProtKB-KW"/>
</dbReference>
<dbReference type="RefSeq" id="WP_183771143.1">
    <property type="nucleotide sequence ID" value="NZ_CAWVEG010000056.1"/>
</dbReference>
<keyword evidence="2" id="KW-0446">Lipid-binding</keyword>
<dbReference type="PROSITE" id="PS51482">
    <property type="entry name" value="DEGV"/>
    <property type="match status" value="1"/>
</dbReference>
<dbReference type="PANTHER" id="PTHR33434">
    <property type="entry name" value="DEGV DOMAIN-CONTAINING PROTEIN DR_1986-RELATED"/>
    <property type="match status" value="1"/>
</dbReference>
<dbReference type="Gene3D" id="2.20.28.50">
    <property type="entry name" value="degv family protein"/>
    <property type="match status" value="1"/>
</dbReference>
<comment type="caution">
    <text evidence="3">The sequence shown here is derived from an EMBL/GenBank/DDBJ whole genome shotgun (WGS) entry which is preliminary data.</text>
</comment>
<keyword evidence="4" id="KW-1185">Reference proteome</keyword>
<dbReference type="InterPro" id="IPR003797">
    <property type="entry name" value="DegV"/>
</dbReference>
<comment type="function">
    <text evidence="1">May bind long-chain fatty acids, such as palmitate, and may play a role in lipid transport or fatty acid metabolism.</text>
</comment>
<dbReference type="AlphaFoldDB" id="A0A7W8H7R0"/>
<dbReference type="EMBL" id="JACHFW010000001">
    <property type="protein sequence ID" value="MBB5263431.1"/>
    <property type="molecule type" value="Genomic_DNA"/>
</dbReference>
<organism evidence="3 4">
    <name type="scientific">Catenibacillus scindens</name>
    <dbReference type="NCBI Taxonomy" id="673271"/>
    <lineage>
        <taxon>Bacteria</taxon>
        <taxon>Bacillati</taxon>
        <taxon>Bacillota</taxon>
        <taxon>Clostridia</taxon>
        <taxon>Lachnospirales</taxon>
        <taxon>Lachnospiraceae</taxon>
        <taxon>Catenibacillus</taxon>
    </lineage>
</organism>
<evidence type="ECO:0000313" key="3">
    <source>
        <dbReference type="EMBL" id="MBB5263431.1"/>
    </source>
</evidence>
<protein>
    <submittedName>
        <fullName evidence="3">DegV family protein with EDD domain</fullName>
    </submittedName>
</protein>
<dbReference type="Proteomes" id="UP000543642">
    <property type="component" value="Unassembled WGS sequence"/>
</dbReference>
<proteinExistence type="predicted"/>
<reference evidence="3 4" key="1">
    <citation type="submission" date="2020-08" db="EMBL/GenBank/DDBJ databases">
        <title>Genomic Encyclopedia of Type Strains, Phase IV (KMG-IV): sequencing the most valuable type-strain genomes for metagenomic binning, comparative biology and taxonomic classification.</title>
        <authorList>
            <person name="Goeker M."/>
        </authorList>
    </citation>
    <scope>NUCLEOTIDE SEQUENCE [LARGE SCALE GENOMIC DNA]</scope>
    <source>
        <strain evidence="3 4">DSM 106146</strain>
    </source>
</reference>
<dbReference type="SUPFAM" id="SSF82549">
    <property type="entry name" value="DAK1/DegV-like"/>
    <property type="match status" value="1"/>
</dbReference>
<evidence type="ECO:0000256" key="1">
    <source>
        <dbReference type="ARBA" id="ARBA00003238"/>
    </source>
</evidence>
<dbReference type="InterPro" id="IPR043168">
    <property type="entry name" value="DegV_C"/>
</dbReference>
<dbReference type="Gene3D" id="3.40.50.10440">
    <property type="entry name" value="Dihydroxyacetone kinase, domain 1"/>
    <property type="match status" value="1"/>
</dbReference>
<evidence type="ECO:0000256" key="2">
    <source>
        <dbReference type="ARBA" id="ARBA00023121"/>
    </source>
</evidence>
<dbReference type="PANTHER" id="PTHR33434:SF3">
    <property type="entry name" value="DEGV DOMAIN-CONTAINING PROTEIN YITS"/>
    <property type="match status" value="1"/>
</dbReference>
<name>A0A7W8H7R0_9FIRM</name>
<dbReference type="Pfam" id="PF02645">
    <property type="entry name" value="DegV"/>
    <property type="match status" value="1"/>
</dbReference>
<evidence type="ECO:0000313" key="4">
    <source>
        <dbReference type="Proteomes" id="UP000543642"/>
    </source>
</evidence>
<dbReference type="Gene3D" id="3.30.1180.10">
    <property type="match status" value="1"/>
</dbReference>
<gene>
    <name evidence="3" type="ORF">HNP82_000525</name>
</gene>
<sequence length="289" mass="32063">MRKFLITTDGNSDLTEAYGREHQIRLIPLYYNMDGRIYGGDDVLPPEDFYNMMRAGKMPTTMAVNPEVVEKTFRSVLEDGYDILHIAFSSALSGSYNVAAMVGQQLEEAFPQAKIFVIDSLCASLGQGLLIHKANGMREKGASIEETAAWVEEHKGHICHQFTVDSLFHLFRGGRVSRTAAVLGTLVQVKPVLHVDDEGRLVAVGKVRGRKKSLNALVDKMAETIGSYRDENDIVFISHGDCLEDARYVADLVKERFGIEKFYIDMVNPTIGAHSGPGTVALFYLGDKR</sequence>
<dbReference type="NCBIfam" id="TIGR00762">
    <property type="entry name" value="DegV"/>
    <property type="match status" value="1"/>
</dbReference>
<accession>A0A7W8H7R0</accession>
<dbReference type="InterPro" id="IPR050270">
    <property type="entry name" value="DegV_domain_contain"/>
</dbReference>